<dbReference type="InterPro" id="IPR015943">
    <property type="entry name" value="WD40/YVTN_repeat-like_dom_sf"/>
</dbReference>
<accession>A0A9N9A381</accession>
<feature type="repeat" description="WD" evidence="2">
    <location>
        <begin position="1481"/>
        <end position="1515"/>
    </location>
</feature>
<evidence type="ECO:0000313" key="6">
    <source>
        <dbReference type="Proteomes" id="UP000789739"/>
    </source>
</evidence>
<sequence length="1752" mass="196996">MVSIDKLTRKELADIISEDLHIDVAFPCFSAEEQTGTGACCVHKHWLQTLKQARFGEKISLPRYSTTRYPLDFDGSEEFGEDRQALTTNISINVLLKRASSDNKKPQLYNRYRQDGETFSLDSNDETTTSIRMFIKEQIEGRSVASLSDIEAIYDECSPLFCDLDSQDVDNADFENYQLARQEVFVDQFLSILYPNSAYFRVIAQETTDNVLSLHKSSVSTDATLTSPNILDIFAVIESSRAYYFLASYKGTTLQDLLKYSSGVLNSNVKKAFIVYQLLRGVKSLHERGVVHGGLKLSNILVDENLWVSLTGFECRVPSLLDLRQSPVTSLNVNSSGQENGGFWDKSSTSEQAMTPYENQQDKELYLQNIPKEIPDESLIMKWVRGDISNFSYIMALNQLAGRRIGDPNFHLIFPWVTDFTGPTISQNWRDFTKTKYRLNKGDEQLDFTFDGPVPHHITDILSDITYYVYLARKTPIPVSSKELLRHDLHVVKDPFGIRMPELFYDGFLDCSNGLQMNASQNSIQIPVYSNQFIQTCPIFNYHCKWASSPEEFVQLHAEALESDYVSSQLHHWVDLTFGCKLSGEDAVKAKNVALPLLDGQDSFMKHGITQLFSDPHPQRATKSSVERYDYISSKRRLLPRDTFFDKTMGTQQFVDKVSDVLISSLPTTEKVIGKPTVNLRSKLSKQATSPRPSSLYEFGNVAIVRDRDIPAASLPDSKDALTRVEHLINLMNSIPIQLSEDMSENMFTEELSHFELAHSFAAKYRHLNPADSHTNNVEVISPNNILPMADSENLFAYARAWDMYSLGKILLSIYETSPTNTTLSQIIVPQPVYEDGDVVPGPPDDNIFSLQVPISVKEVISALLSPDWTERPSVDAILYASVPAIMLCDNRTTLPIPDCIPEVYDFLTSFHRHEWKDKLKLAERSMDKICDLNDEAFNMILPSLVLLFVHSDTRMEALDIFPKLGRRLGPDETKDHLLKPIISLFESSRSSIPMALFDPLIIGEFLCRFGIPNFLQQLFPLYLESLTIDGQPVAALAPTSEFQSKYLNELELTLSPVSPTDAGCEQSIPSVARLASSALVDICTLIGPILTSKHVMKQVYRLILKEGSVLLYTIQAIIAICNQFGETFTHLQYAHIITIVDSYSTQLNAKNCSILCNHITLLEKLALQISASKIVLELESGFANILERLLVHGDAKTSSTTVSASKDRLIVSQRVIDFLLHITHIIGKAEWENHIVPMLRTYFAEFENLHKSSLTSFGKEDYAHLKEPRRQQQTVYAYSQFCILVGQESMRRAIPVSDIIENMMYDDFESEETIPLRVASPLSDSSTNSKNIGNVHVSSSPVVRDSLLSRKSVAFDDKKVALTSAHKDTAIVTTSGFSVNRTFSLFGNDNNKKLFESNDKDVEHPVRSFSVGSLKNVLTAASANTSMSERPKHKSSHLLRKTKSTSEEDLRNWNRYLSTNSEEMSNSMQFTFNDLKLRTYLGHSSRICSIGTNENARVIATGSRDRTVKLWSLDIHHGIENSTNEPFSECLLSYNSHKKNSIIDVYFVGAGGSAGLGDVLWDPETGRTLHQFGNMRTPYISIKPIFRTRYLVGGLSDTTITFFDTFNHCLLHTWRSSAAFVGTIKVICTNPAETLIAVGFSSGVVSLLESRTGMLVGSWKAGDTDIIHLRFYANNYLVTCAPDDHVICIWDTDTVTLIKTIRLNSDIVALNMYKDELITINNSNTITFTPLNENPTHPNSEAQQLSQLLHP</sequence>
<dbReference type="InterPro" id="IPR036372">
    <property type="entry name" value="BEACH_dom_sf"/>
</dbReference>
<feature type="region of interest" description="Disordered" evidence="3">
    <location>
        <begin position="1423"/>
        <end position="1447"/>
    </location>
</feature>
<dbReference type="SMART" id="SM01026">
    <property type="entry name" value="Beach"/>
    <property type="match status" value="1"/>
</dbReference>
<comment type="caution">
    <text evidence="5">The sequence shown here is derived from an EMBL/GenBank/DDBJ whole genome shotgun (WGS) entry which is preliminary data.</text>
</comment>
<dbReference type="Pfam" id="PF00400">
    <property type="entry name" value="WD40"/>
    <property type="match status" value="1"/>
</dbReference>
<feature type="domain" description="BEACH" evidence="4">
    <location>
        <begin position="368"/>
        <end position="644"/>
    </location>
</feature>
<dbReference type="Gene3D" id="2.130.10.10">
    <property type="entry name" value="YVTN repeat-like/Quinoprotein amine dehydrogenase"/>
    <property type="match status" value="2"/>
</dbReference>
<dbReference type="InterPro" id="IPR011009">
    <property type="entry name" value="Kinase-like_dom_sf"/>
</dbReference>
<evidence type="ECO:0000256" key="2">
    <source>
        <dbReference type="PROSITE-ProRule" id="PRU00221"/>
    </source>
</evidence>
<dbReference type="PROSITE" id="PS50294">
    <property type="entry name" value="WD_REPEATS_REGION"/>
    <property type="match status" value="1"/>
</dbReference>
<dbReference type="Proteomes" id="UP000789739">
    <property type="component" value="Unassembled WGS sequence"/>
</dbReference>
<dbReference type="InterPro" id="IPR036322">
    <property type="entry name" value="WD40_repeat_dom_sf"/>
</dbReference>
<keyword evidence="1 2" id="KW-0853">WD repeat</keyword>
<evidence type="ECO:0000313" key="5">
    <source>
        <dbReference type="EMBL" id="CAG8516134.1"/>
    </source>
</evidence>
<dbReference type="Pfam" id="PF02138">
    <property type="entry name" value="Beach"/>
    <property type="match status" value="2"/>
</dbReference>
<dbReference type="SUPFAM" id="SSF48371">
    <property type="entry name" value="ARM repeat"/>
    <property type="match status" value="1"/>
</dbReference>
<dbReference type="Gene3D" id="1.10.1540.10">
    <property type="entry name" value="BEACH domain"/>
    <property type="match status" value="1"/>
</dbReference>
<dbReference type="SUPFAM" id="SSF50978">
    <property type="entry name" value="WD40 repeat-like"/>
    <property type="match status" value="1"/>
</dbReference>
<dbReference type="GO" id="GO:0005524">
    <property type="term" value="F:ATP binding"/>
    <property type="evidence" value="ECO:0007669"/>
    <property type="project" value="InterPro"/>
</dbReference>
<evidence type="ECO:0000259" key="4">
    <source>
        <dbReference type="PROSITE" id="PS50197"/>
    </source>
</evidence>
<dbReference type="InterPro" id="IPR000719">
    <property type="entry name" value="Prot_kinase_dom"/>
</dbReference>
<name>A0A9N9A381_9GLOM</name>
<dbReference type="GO" id="GO:0004672">
    <property type="term" value="F:protein kinase activity"/>
    <property type="evidence" value="ECO:0007669"/>
    <property type="project" value="InterPro"/>
</dbReference>
<protein>
    <submittedName>
        <fullName evidence="5">11126_t:CDS:1</fullName>
    </submittedName>
</protein>
<dbReference type="InterPro" id="IPR011989">
    <property type="entry name" value="ARM-like"/>
</dbReference>
<dbReference type="PROSITE" id="PS50197">
    <property type="entry name" value="BEACH"/>
    <property type="match status" value="1"/>
</dbReference>
<feature type="compositionally biased region" description="Basic residues" evidence="3">
    <location>
        <begin position="1432"/>
        <end position="1444"/>
    </location>
</feature>
<reference evidence="5" key="1">
    <citation type="submission" date="2021-06" db="EMBL/GenBank/DDBJ databases">
        <authorList>
            <person name="Kallberg Y."/>
            <person name="Tangrot J."/>
            <person name="Rosling A."/>
        </authorList>
    </citation>
    <scope>NUCLEOTIDE SEQUENCE</scope>
    <source>
        <strain evidence="5">BR232B</strain>
    </source>
</reference>
<dbReference type="Gene3D" id="1.10.510.10">
    <property type="entry name" value="Transferase(Phosphotransferase) domain 1"/>
    <property type="match status" value="1"/>
</dbReference>
<dbReference type="Pfam" id="PF00069">
    <property type="entry name" value="Pkinase"/>
    <property type="match status" value="1"/>
</dbReference>
<dbReference type="InterPro" id="IPR000409">
    <property type="entry name" value="BEACH_dom"/>
</dbReference>
<evidence type="ECO:0000256" key="1">
    <source>
        <dbReference type="ARBA" id="ARBA00022574"/>
    </source>
</evidence>
<dbReference type="PANTHER" id="PTHR46866:SF1">
    <property type="entry name" value="GH12955P"/>
    <property type="match status" value="1"/>
</dbReference>
<dbReference type="OrthoDB" id="26681at2759"/>
<organism evidence="5 6">
    <name type="scientific">Paraglomus brasilianum</name>
    <dbReference type="NCBI Taxonomy" id="144538"/>
    <lineage>
        <taxon>Eukaryota</taxon>
        <taxon>Fungi</taxon>
        <taxon>Fungi incertae sedis</taxon>
        <taxon>Mucoromycota</taxon>
        <taxon>Glomeromycotina</taxon>
        <taxon>Glomeromycetes</taxon>
        <taxon>Paraglomerales</taxon>
        <taxon>Paraglomeraceae</taxon>
        <taxon>Paraglomus</taxon>
    </lineage>
</organism>
<dbReference type="InterPro" id="IPR001680">
    <property type="entry name" value="WD40_rpt"/>
</dbReference>
<dbReference type="SUPFAM" id="SSF81837">
    <property type="entry name" value="BEACH domain"/>
    <property type="match status" value="1"/>
</dbReference>
<dbReference type="Gene3D" id="1.25.10.10">
    <property type="entry name" value="Leucine-rich Repeat Variant"/>
    <property type="match status" value="1"/>
</dbReference>
<proteinExistence type="predicted"/>
<gene>
    <name evidence="5" type="ORF">PBRASI_LOCUS3375</name>
</gene>
<keyword evidence="6" id="KW-1185">Reference proteome</keyword>
<dbReference type="SMART" id="SM00320">
    <property type="entry name" value="WD40"/>
    <property type="match status" value="4"/>
</dbReference>
<dbReference type="PROSITE" id="PS50082">
    <property type="entry name" value="WD_REPEATS_2"/>
    <property type="match status" value="1"/>
</dbReference>
<evidence type="ECO:0000256" key="3">
    <source>
        <dbReference type="SAM" id="MobiDB-lite"/>
    </source>
</evidence>
<feature type="region of interest" description="Disordered" evidence="3">
    <location>
        <begin position="1732"/>
        <end position="1752"/>
    </location>
</feature>
<dbReference type="PANTHER" id="PTHR46866">
    <property type="entry name" value="GH12955P"/>
    <property type="match status" value="1"/>
</dbReference>
<dbReference type="InterPro" id="IPR016024">
    <property type="entry name" value="ARM-type_fold"/>
</dbReference>
<dbReference type="EMBL" id="CAJVPI010000301">
    <property type="protein sequence ID" value="CAG8516134.1"/>
    <property type="molecule type" value="Genomic_DNA"/>
</dbReference>
<dbReference type="SUPFAM" id="SSF56112">
    <property type="entry name" value="Protein kinase-like (PK-like)"/>
    <property type="match status" value="1"/>
</dbReference>